<dbReference type="GO" id="GO:0003746">
    <property type="term" value="F:translation elongation factor activity"/>
    <property type="evidence" value="ECO:0007669"/>
    <property type="project" value="UniProtKB-KW"/>
</dbReference>
<dbReference type="InterPro" id="IPR036805">
    <property type="entry name" value="Tscrpt_elong_fac_GreA/B_N_sf"/>
</dbReference>
<dbReference type="FunFam" id="3.10.50.30:FF:000001">
    <property type="entry name" value="Transcription elongation factor GreA"/>
    <property type="match status" value="1"/>
</dbReference>
<keyword evidence="5 8" id="KW-0804">Transcription</keyword>
<dbReference type="Pfam" id="PF01272">
    <property type="entry name" value="GreA_GreB"/>
    <property type="match status" value="1"/>
</dbReference>
<dbReference type="Gene3D" id="3.10.50.30">
    <property type="entry name" value="Transcription elongation factor, GreA/GreB, C-terminal domain"/>
    <property type="match status" value="1"/>
</dbReference>
<comment type="similarity">
    <text evidence="1 8 9">Belongs to the GreA/GreB family.</text>
</comment>
<keyword evidence="12" id="KW-0648">Protein biosynthesis</keyword>
<dbReference type="GO" id="GO:0070063">
    <property type="term" value="F:RNA polymerase binding"/>
    <property type="evidence" value="ECO:0007669"/>
    <property type="project" value="InterPro"/>
</dbReference>
<dbReference type="OrthoDB" id="9808774at2"/>
<evidence type="ECO:0000256" key="8">
    <source>
        <dbReference type="HAMAP-Rule" id="MF_00105"/>
    </source>
</evidence>
<accession>A0A0T5X8M7</accession>
<dbReference type="AlphaFoldDB" id="A0A0T5X8M7"/>
<dbReference type="GO" id="GO:0003677">
    <property type="term" value="F:DNA binding"/>
    <property type="evidence" value="ECO:0007669"/>
    <property type="project" value="UniProtKB-UniRule"/>
</dbReference>
<comment type="function">
    <text evidence="6 8 9">Necessary for efficient RNA polymerase transcription elongation past template-encoded arresting sites. The arresting sites in DNA have the property of trapping a certain fraction of elongating RNA polymerases that pass through, resulting in locked ternary complexes. Cleavage of the nascent transcript by cleavage factors such as GreA or GreB allows the resumption of elongation from the new 3'terminus. GreA releases sequences of 2 to 3 nucleotides.</text>
</comment>
<keyword evidence="4 8" id="KW-0238">DNA-binding</keyword>
<proteinExistence type="inferred from homology"/>
<name>A0A0T5X8M7_9BACT</name>
<dbReference type="InterPro" id="IPR022691">
    <property type="entry name" value="Tscrpt_elong_fac_GreA/B_N"/>
</dbReference>
<protein>
    <recommendedName>
        <fullName evidence="2 8">Transcription elongation factor GreA</fullName>
    </recommendedName>
    <alternativeName>
        <fullName evidence="7 8">Transcript cleavage factor GreA</fullName>
    </alternativeName>
</protein>
<feature type="coiled-coil region" evidence="8">
    <location>
        <begin position="56"/>
        <end position="83"/>
    </location>
</feature>
<dbReference type="PROSITE" id="PS00829">
    <property type="entry name" value="GREAB_1"/>
    <property type="match status" value="1"/>
</dbReference>
<dbReference type="InterPro" id="IPR018151">
    <property type="entry name" value="TF_GreA/GreB_CS"/>
</dbReference>
<evidence type="ECO:0000256" key="5">
    <source>
        <dbReference type="ARBA" id="ARBA00023163"/>
    </source>
</evidence>
<dbReference type="SUPFAM" id="SSF54534">
    <property type="entry name" value="FKBP-like"/>
    <property type="match status" value="1"/>
</dbReference>
<dbReference type="SUPFAM" id="SSF46557">
    <property type="entry name" value="GreA transcript cleavage protein, N-terminal domain"/>
    <property type="match status" value="1"/>
</dbReference>
<sequence length="164" mass="18420">MSTQRTQQDDVILMTREGYQKLRAELIKLRSEGRSEISQQLEEARSFGDLSENAEYHAAKEAQAKLEARIQQLETQLSKAKVIENDQIDTSQVTLGTKVTLKDLDLNREFTYVIVNSEETDPNNHKISVSSPVGQAIIGKSVGDEVIARAPRGVRRLKILNIEV</sequence>
<dbReference type="InterPro" id="IPR001437">
    <property type="entry name" value="Tscrpt_elong_fac_GreA/B_C"/>
</dbReference>
<evidence type="ECO:0000256" key="9">
    <source>
        <dbReference type="RuleBase" id="RU000556"/>
    </source>
</evidence>
<dbReference type="GO" id="GO:0006354">
    <property type="term" value="P:DNA-templated transcription elongation"/>
    <property type="evidence" value="ECO:0007669"/>
    <property type="project" value="TreeGrafter"/>
</dbReference>
<dbReference type="NCBIfam" id="TIGR01462">
    <property type="entry name" value="greA"/>
    <property type="match status" value="1"/>
</dbReference>
<evidence type="ECO:0000256" key="2">
    <source>
        <dbReference type="ARBA" id="ARBA00013729"/>
    </source>
</evidence>
<dbReference type="Proteomes" id="UP000005273">
    <property type="component" value="Unassembled WGS sequence"/>
</dbReference>
<dbReference type="Pfam" id="PF03449">
    <property type="entry name" value="GreA_GreB_N"/>
    <property type="match status" value="1"/>
</dbReference>
<keyword evidence="3 8" id="KW-0805">Transcription regulation</keyword>
<feature type="domain" description="Transcription elongation factor GreA/GreB N-terminal" evidence="11">
    <location>
        <begin position="12"/>
        <end position="82"/>
    </location>
</feature>
<dbReference type="RefSeq" id="WP_009200465.1">
    <property type="nucleotide sequence ID" value="NZ_ACJX03000001.1"/>
</dbReference>
<dbReference type="InterPro" id="IPR006359">
    <property type="entry name" value="Tscrpt_elong_fac_GreA"/>
</dbReference>
<evidence type="ECO:0000256" key="4">
    <source>
        <dbReference type="ARBA" id="ARBA00023125"/>
    </source>
</evidence>
<evidence type="ECO:0000259" key="10">
    <source>
        <dbReference type="Pfam" id="PF01272"/>
    </source>
</evidence>
<dbReference type="GO" id="GO:0032784">
    <property type="term" value="P:regulation of DNA-templated transcription elongation"/>
    <property type="evidence" value="ECO:0007669"/>
    <property type="project" value="UniProtKB-UniRule"/>
</dbReference>
<evidence type="ECO:0000256" key="1">
    <source>
        <dbReference type="ARBA" id="ARBA00008213"/>
    </source>
</evidence>
<evidence type="ECO:0000256" key="7">
    <source>
        <dbReference type="ARBA" id="ARBA00030776"/>
    </source>
</evidence>
<organism evidence="12 13">
    <name type="scientific">Acetomicrobium hydrogeniformans ATCC BAA-1850</name>
    <dbReference type="NCBI Taxonomy" id="592015"/>
    <lineage>
        <taxon>Bacteria</taxon>
        <taxon>Thermotogati</taxon>
        <taxon>Synergistota</taxon>
        <taxon>Synergistia</taxon>
        <taxon>Synergistales</taxon>
        <taxon>Acetomicrobiaceae</taxon>
        <taxon>Acetomicrobium</taxon>
    </lineage>
</organism>
<dbReference type="FunFam" id="1.10.287.180:FF:000001">
    <property type="entry name" value="Transcription elongation factor GreA"/>
    <property type="match status" value="1"/>
</dbReference>
<keyword evidence="13" id="KW-1185">Reference proteome</keyword>
<keyword evidence="12" id="KW-0251">Elongation factor</keyword>
<evidence type="ECO:0000256" key="6">
    <source>
        <dbReference type="ARBA" id="ARBA00024916"/>
    </source>
</evidence>
<dbReference type="NCBIfam" id="NF001261">
    <property type="entry name" value="PRK00226.1-2"/>
    <property type="match status" value="1"/>
</dbReference>
<dbReference type="eggNOG" id="COG0782">
    <property type="taxonomic scope" value="Bacteria"/>
</dbReference>
<evidence type="ECO:0000313" key="12">
    <source>
        <dbReference type="EMBL" id="KRT34659.1"/>
    </source>
</evidence>
<dbReference type="STRING" id="592015.HMPREF1705_03897"/>
<reference evidence="13" key="1">
    <citation type="submission" date="2012-09" db="EMBL/GenBank/DDBJ databases">
        <authorList>
            <person name="Weinstock G."/>
            <person name="Sodergren E."/>
            <person name="Clifton S."/>
            <person name="Fulton L."/>
            <person name="Fulton B."/>
            <person name="Courtney L."/>
            <person name="Fronick C."/>
            <person name="Harrison M."/>
            <person name="Strong C."/>
            <person name="Farmer C."/>
            <person name="Delehaunty K."/>
            <person name="Markovic C."/>
            <person name="Hall O."/>
            <person name="Minx P."/>
            <person name="Tomlinson C."/>
            <person name="Mitreva M."/>
            <person name="Nelson J."/>
            <person name="Hou S."/>
            <person name="Wollam A."/>
            <person name="Pepin K.H."/>
            <person name="Johnson M."/>
            <person name="Bhonagiri V."/>
            <person name="Nash W.E."/>
            <person name="Suruliraj S."/>
            <person name="Warren W."/>
            <person name="Chinwalla A."/>
            <person name="Mardis E.R."/>
            <person name="Wilson R.K."/>
        </authorList>
    </citation>
    <scope>NUCLEOTIDE SEQUENCE [LARGE SCALE GENOMIC DNA]</scope>
    <source>
        <strain evidence="13">OS1</strain>
    </source>
</reference>
<evidence type="ECO:0000256" key="3">
    <source>
        <dbReference type="ARBA" id="ARBA00023015"/>
    </source>
</evidence>
<keyword evidence="8" id="KW-0175">Coiled coil</keyword>
<dbReference type="PANTHER" id="PTHR30437:SF4">
    <property type="entry name" value="TRANSCRIPTION ELONGATION FACTOR GREA"/>
    <property type="match status" value="1"/>
</dbReference>
<dbReference type="EMBL" id="ACJX03000001">
    <property type="protein sequence ID" value="KRT34659.1"/>
    <property type="molecule type" value="Genomic_DNA"/>
</dbReference>
<dbReference type="InterPro" id="IPR028624">
    <property type="entry name" value="Tscrpt_elong_fac_GreA/B"/>
</dbReference>
<dbReference type="PROSITE" id="PS00830">
    <property type="entry name" value="GREAB_2"/>
    <property type="match status" value="1"/>
</dbReference>
<evidence type="ECO:0000313" key="13">
    <source>
        <dbReference type="Proteomes" id="UP000005273"/>
    </source>
</evidence>
<gene>
    <name evidence="8" type="primary">greA</name>
    <name evidence="12" type="ORF">HMPREF1705_03897</name>
</gene>
<dbReference type="NCBIfam" id="NF001263">
    <property type="entry name" value="PRK00226.1-4"/>
    <property type="match status" value="1"/>
</dbReference>
<dbReference type="InterPro" id="IPR036953">
    <property type="entry name" value="GreA/GreB_C_sf"/>
</dbReference>
<dbReference type="Gene3D" id="1.10.287.180">
    <property type="entry name" value="Transcription elongation factor, GreA/GreB, N-terminal domain"/>
    <property type="match status" value="1"/>
</dbReference>
<evidence type="ECO:0000259" key="11">
    <source>
        <dbReference type="Pfam" id="PF03449"/>
    </source>
</evidence>
<dbReference type="PIRSF" id="PIRSF006092">
    <property type="entry name" value="GreA_GreB"/>
    <property type="match status" value="1"/>
</dbReference>
<dbReference type="PANTHER" id="PTHR30437">
    <property type="entry name" value="TRANSCRIPTION ELONGATION FACTOR GREA"/>
    <property type="match status" value="1"/>
</dbReference>
<comment type="caution">
    <text evidence="12">The sequence shown here is derived from an EMBL/GenBank/DDBJ whole genome shotgun (WGS) entry which is preliminary data.</text>
</comment>
<dbReference type="InterPro" id="IPR023459">
    <property type="entry name" value="Tscrpt_elong_fac_GreA/B_fam"/>
</dbReference>
<dbReference type="HAMAP" id="MF_00105">
    <property type="entry name" value="GreA_GreB"/>
    <property type="match status" value="1"/>
</dbReference>
<feature type="domain" description="Transcription elongation factor GreA/GreB C-terminal" evidence="10">
    <location>
        <begin position="90"/>
        <end position="163"/>
    </location>
</feature>